<dbReference type="RefSeq" id="WP_279299505.1">
    <property type="nucleotide sequence ID" value="NZ_JAOTIF010000027.1"/>
</dbReference>
<evidence type="ECO:0000259" key="2">
    <source>
        <dbReference type="Pfam" id="PF07463"/>
    </source>
</evidence>
<dbReference type="EMBL" id="JAOTIF010000027">
    <property type="protein sequence ID" value="MCU7552068.1"/>
    <property type="molecule type" value="Genomic_DNA"/>
</dbReference>
<keyword evidence="3" id="KW-0540">Nuclease</keyword>
<feature type="coiled-coil region" evidence="1">
    <location>
        <begin position="71"/>
        <end position="105"/>
    </location>
</feature>
<dbReference type="InterPro" id="IPR010902">
    <property type="entry name" value="NUMOD4"/>
</dbReference>
<evidence type="ECO:0000313" key="4">
    <source>
        <dbReference type="Proteomes" id="UP001155483"/>
    </source>
</evidence>
<dbReference type="GO" id="GO:0004519">
    <property type="term" value="F:endonuclease activity"/>
    <property type="evidence" value="ECO:0007669"/>
    <property type="project" value="UniProtKB-KW"/>
</dbReference>
<organism evidence="3 4">
    <name type="scientific">Paraflavisolibacter caeni</name>
    <dbReference type="NCBI Taxonomy" id="2982496"/>
    <lineage>
        <taxon>Bacteria</taxon>
        <taxon>Pseudomonadati</taxon>
        <taxon>Bacteroidota</taxon>
        <taxon>Chitinophagia</taxon>
        <taxon>Chitinophagales</taxon>
        <taxon>Chitinophagaceae</taxon>
        <taxon>Paraflavisolibacter</taxon>
    </lineage>
</organism>
<dbReference type="InterPro" id="IPR044925">
    <property type="entry name" value="His-Me_finger_sf"/>
</dbReference>
<keyword evidence="1" id="KW-0175">Coiled coil</keyword>
<dbReference type="Pfam" id="PF07463">
    <property type="entry name" value="NUMOD4"/>
    <property type="match status" value="1"/>
</dbReference>
<dbReference type="GO" id="GO:0016788">
    <property type="term" value="F:hydrolase activity, acting on ester bonds"/>
    <property type="evidence" value="ECO:0007669"/>
    <property type="project" value="InterPro"/>
</dbReference>
<dbReference type="AlphaFoldDB" id="A0A9X3BK30"/>
<gene>
    <name evidence="3" type="ORF">OCK74_23305</name>
</gene>
<keyword evidence="3" id="KW-0255">Endonuclease</keyword>
<comment type="caution">
    <text evidence="3">The sequence shown here is derived from an EMBL/GenBank/DDBJ whole genome shotgun (WGS) entry which is preliminary data.</text>
</comment>
<keyword evidence="3" id="KW-0378">Hydrolase</keyword>
<dbReference type="Gene3D" id="3.90.75.20">
    <property type="match status" value="1"/>
</dbReference>
<proteinExistence type="predicted"/>
<keyword evidence="4" id="KW-1185">Reference proteome</keyword>
<sequence length="268" mass="31063">MPYNTTEITNFPNEEWKEVTFDFKYVNSLKIYISNYGRVKSQSKLSSGRLLKGSLQDGYPIIRLKLFSERDKATEEKLQRYRTDIAALNKKLSATIKELNSCDNERRSGQLKRSIVLEEKVLCALKKKYKKELAEGERKRTKNTAFLVHRMVATHFCHRASQDHSVVIHQDFNKRNNRHTNLKWVTPAESVVHQQKSPAVIADKAQRPGRRAEHSKGYKLTVTRVMILKKRLQEGKPLRLLAKQFKVTETQIKRIQSGENWADVPAAT</sequence>
<reference evidence="3" key="1">
    <citation type="submission" date="2022-09" db="EMBL/GenBank/DDBJ databases">
        <authorList>
            <person name="Yuan C."/>
            <person name="Ke Z."/>
        </authorList>
    </citation>
    <scope>NUCLEOTIDE SEQUENCE</scope>
    <source>
        <strain evidence="3">LB-8</strain>
    </source>
</reference>
<evidence type="ECO:0000256" key="1">
    <source>
        <dbReference type="SAM" id="Coils"/>
    </source>
</evidence>
<feature type="domain" description="NUMOD4" evidence="2">
    <location>
        <begin position="14"/>
        <end position="64"/>
    </location>
</feature>
<dbReference type="Proteomes" id="UP001155483">
    <property type="component" value="Unassembled WGS sequence"/>
</dbReference>
<evidence type="ECO:0000313" key="3">
    <source>
        <dbReference type="EMBL" id="MCU7552068.1"/>
    </source>
</evidence>
<name>A0A9X3BK30_9BACT</name>
<dbReference type="SUPFAM" id="SSF54060">
    <property type="entry name" value="His-Me finger endonucleases"/>
    <property type="match status" value="1"/>
</dbReference>
<accession>A0A9X3BK30</accession>
<protein>
    <submittedName>
        <fullName evidence="3">NUMOD4 motif-containing HNH endonuclease</fullName>
    </submittedName>
</protein>
<reference evidence="3" key="2">
    <citation type="submission" date="2023-04" db="EMBL/GenBank/DDBJ databases">
        <title>Paracnuella aquatica gen. nov., sp. nov., a member of the family Chitinophagaceae isolated from a hot spring.</title>
        <authorList>
            <person name="Wang C."/>
        </authorList>
    </citation>
    <scope>NUCLEOTIDE SEQUENCE</scope>
    <source>
        <strain evidence="3">LB-8</strain>
    </source>
</reference>